<accession>A0A4Y9YSE3</accession>
<evidence type="ECO:0000313" key="3">
    <source>
        <dbReference type="Proteomes" id="UP000298327"/>
    </source>
</evidence>
<reference evidence="2 3" key="1">
    <citation type="submission" date="2019-02" db="EMBL/GenBank/DDBJ databases">
        <title>Genome sequencing of the rare red list fungi Dentipellis fragilis.</title>
        <authorList>
            <person name="Buettner E."/>
            <person name="Kellner H."/>
        </authorList>
    </citation>
    <scope>NUCLEOTIDE SEQUENCE [LARGE SCALE GENOMIC DNA]</scope>
    <source>
        <strain evidence="2 3">DSM 105465</strain>
    </source>
</reference>
<feature type="region of interest" description="Disordered" evidence="1">
    <location>
        <begin position="24"/>
        <end position="205"/>
    </location>
</feature>
<feature type="compositionally biased region" description="Pro residues" evidence="1">
    <location>
        <begin position="37"/>
        <end position="46"/>
    </location>
</feature>
<dbReference type="AlphaFoldDB" id="A0A4Y9YSE3"/>
<protein>
    <submittedName>
        <fullName evidence="2">Uncharacterized protein</fullName>
    </submittedName>
</protein>
<feature type="compositionally biased region" description="Low complexity" evidence="1">
    <location>
        <begin position="139"/>
        <end position="165"/>
    </location>
</feature>
<comment type="caution">
    <text evidence="2">The sequence shown here is derived from an EMBL/GenBank/DDBJ whole genome shotgun (WGS) entry which is preliminary data.</text>
</comment>
<proteinExistence type="predicted"/>
<gene>
    <name evidence="2" type="ORF">EVG20_g5874</name>
</gene>
<evidence type="ECO:0000313" key="2">
    <source>
        <dbReference type="EMBL" id="TFY64628.1"/>
    </source>
</evidence>
<organism evidence="2 3">
    <name type="scientific">Dentipellis fragilis</name>
    <dbReference type="NCBI Taxonomy" id="205917"/>
    <lineage>
        <taxon>Eukaryota</taxon>
        <taxon>Fungi</taxon>
        <taxon>Dikarya</taxon>
        <taxon>Basidiomycota</taxon>
        <taxon>Agaricomycotina</taxon>
        <taxon>Agaricomycetes</taxon>
        <taxon>Russulales</taxon>
        <taxon>Hericiaceae</taxon>
        <taxon>Dentipellis</taxon>
    </lineage>
</organism>
<dbReference type="Proteomes" id="UP000298327">
    <property type="component" value="Unassembled WGS sequence"/>
</dbReference>
<feature type="compositionally biased region" description="Low complexity" evidence="1">
    <location>
        <begin position="53"/>
        <end position="75"/>
    </location>
</feature>
<dbReference type="STRING" id="205917.A0A4Y9YSE3"/>
<evidence type="ECO:0000256" key="1">
    <source>
        <dbReference type="SAM" id="MobiDB-lite"/>
    </source>
</evidence>
<sequence>MPSRACPSHSHACLSCAHCPLAPRPPAFKEPDLGDVSPPPTRPNFPEPEEKPTSPVVVSPATPSRKGSISSRSASPNVRVRSPLRSPVTADERSSSPQIGDEVLNSGRSNLSRNTSNESRLRGPRGSRPPRSAGGGGSVSNIVNNFNRNSMGSPPSPGRSTSPPTAKGRRPVSGIVEERRRNLHQPKGSLSRRTMDSDAEDNIVS</sequence>
<keyword evidence="3" id="KW-1185">Reference proteome</keyword>
<feature type="compositionally biased region" description="Polar residues" evidence="1">
    <location>
        <begin position="106"/>
        <end position="118"/>
    </location>
</feature>
<dbReference type="EMBL" id="SEOQ01000366">
    <property type="protein sequence ID" value="TFY64628.1"/>
    <property type="molecule type" value="Genomic_DNA"/>
</dbReference>
<name>A0A4Y9YSE3_9AGAM</name>